<dbReference type="EMBL" id="LLXL01003784">
    <property type="protein sequence ID" value="PKK58171.1"/>
    <property type="molecule type" value="Genomic_DNA"/>
</dbReference>
<reference evidence="2 3" key="2">
    <citation type="submission" date="2017-10" db="EMBL/GenBank/DDBJ databases">
        <title>Extensive intraspecific genome diversity in a model arbuscular mycorrhizal fungus.</title>
        <authorList>
            <person name="Chen E.C.H."/>
            <person name="Morin E."/>
            <person name="Baudet D."/>
            <person name="Noel J."/>
            <person name="Ndikumana S."/>
            <person name="Charron P."/>
            <person name="St-Onge C."/>
            <person name="Giorgi J."/>
            <person name="Grigoriev I.V."/>
            <person name="Roux C."/>
            <person name="Martin F.M."/>
            <person name="Corradi N."/>
        </authorList>
    </citation>
    <scope>NUCLEOTIDE SEQUENCE [LARGE SCALE GENOMIC DNA]</scope>
    <source>
        <strain evidence="2 3">C2</strain>
    </source>
</reference>
<dbReference type="VEuPathDB" id="FungiDB:FUN_017406"/>
<proteinExistence type="predicted"/>
<organism evidence="2 3">
    <name type="scientific">Rhizophagus irregularis</name>
    <dbReference type="NCBI Taxonomy" id="588596"/>
    <lineage>
        <taxon>Eukaryota</taxon>
        <taxon>Fungi</taxon>
        <taxon>Fungi incertae sedis</taxon>
        <taxon>Mucoromycota</taxon>
        <taxon>Glomeromycotina</taxon>
        <taxon>Glomeromycetes</taxon>
        <taxon>Glomerales</taxon>
        <taxon>Glomeraceae</taxon>
        <taxon>Rhizophagus</taxon>
    </lineage>
</organism>
<dbReference type="PANTHER" id="PTHR34415:SF1">
    <property type="entry name" value="INTEGRASE CATALYTIC DOMAIN-CONTAINING PROTEIN"/>
    <property type="match status" value="1"/>
</dbReference>
<feature type="compositionally biased region" description="Acidic residues" evidence="1">
    <location>
        <begin position="23"/>
        <end position="65"/>
    </location>
</feature>
<evidence type="ECO:0000256" key="1">
    <source>
        <dbReference type="SAM" id="MobiDB-lite"/>
    </source>
</evidence>
<name>A0A2N1M965_9GLOM</name>
<dbReference type="VEuPathDB" id="FungiDB:RhiirFUN_002107"/>
<dbReference type="PANTHER" id="PTHR34415">
    <property type="entry name" value="INTEGRASE CATALYTIC DOMAIN-CONTAINING PROTEIN"/>
    <property type="match status" value="1"/>
</dbReference>
<feature type="region of interest" description="Disordered" evidence="1">
    <location>
        <begin position="1"/>
        <end position="69"/>
    </location>
</feature>
<sequence>RDGTEDDWIFNYNRLGQGNQPGDEVEMPSDDERGNDEEGEEDEEREYEGEEDEKGEYEGEEDGYDNEYHSHYEQGTNYINVFSYSSVYRDYVQAYKEKHESEICVMVESTFVKIWESLIPSFQFMSSKSNLCENCKTMKMDIQYTIQHEKKLDFTENYLNHLKHAQQDKNNPKPSESQTLYKTFKEVAHIAYDWTQNVQIPYFSQQIGPLFFKNPRKINYIINEGEMPDDGKQGKGSDKVNTVDDIVSIVNRSTANSFNVAQPQPQRYLNGEGF</sequence>
<feature type="non-terminal residue" evidence="2">
    <location>
        <position position="1"/>
    </location>
</feature>
<accession>A0A2N1M965</accession>
<evidence type="ECO:0000313" key="3">
    <source>
        <dbReference type="Proteomes" id="UP000233469"/>
    </source>
</evidence>
<protein>
    <submittedName>
        <fullName evidence="2">Uncharacterized protein</fullName>
    </submittedName>
</protein>
<dbReference type="AlphaFoldDB" id="A0A2N1M965"/>
<comment type="caution">
    <text evidence="2">The sequence shown here is derived from an EMBL/GenBank/DDBJ whole genome shotgun (WGS) entry which is preliminary data.</text>
</comment>
<evidence type="ECO:0000313" key="2">
    <source>
        <dbReference type="EMBL" id="PKK58171.1"/>
    </source>
</evidence>
<dbReference type="Proteomes" id="UP000233469">
    <property type="component" value="Unassembled WGS sequence"/>
</dbReference>
<reference evidence="2 3" key="1">
    <citation type="submission" date="2016-04" db="EMBL/GenBank/DDBJ databases">
        <title>Genome analyses suggest a sexual origin of heterokaryosis in a supposedly ancient asexual fungus.</title>
        <authorList>
            <person name="Ropars J."/>
            <person name="Sedzielewska K."/>
            <person name="Noel J."/>
            <person name="Charron P."/>
            <person name="Farinelli L."/>
            <person name="Marton T."/>
            <person name="Kruger M."/>
            <person name="Pelin A."/>
            <person name="Brachmann A."/>
            <person name="Corradi N."/>
        </authorList>
    </citation>
    <scope>NUCLEOTIDE SEQUENCE [LARGE SCALE GENOMIC DNA]</scope>
    <source>
        <strain evidence="2 3">C2</strain>
    </source>
</reference>
<gene>
    <name evidence="2" type="ORF">RhiirC2_796754</name>
</gene>